<feature type="region of interest" description="Disordered" evidence="6">
    <location>
        <begin position="999"/>
        <end position="1040"/>
    </location>
</feature>
<feature type="compositionally biased region" description="Polar residues" evidence="6">
    <location>
        <begin position="1159"/>
        <end position="1169"/>
    </location>
</feature>
<dbReference type="Proteomes" id="UP001159364">
    <property type="component" value="Linkage Group LG06"/>
</dbReference>
<evidence type="ECO:0000256" key="3">
    <source>
        <dbReference type="ARBA" id="ARBA00022833"/>
    </source>
</evidence>
<dbReference type="SUPFAM" id="SSF57903">
    <property type="entry name" value="FYVE/PHD zinc finger"/>
    <property type="match status" value="1"/>
</dbReference>
<dbReference type="InterPro" id="IPR017455">
    <property type="entry name" value="Znf_FYVE-rel"/>
</dbReference>
<dbReference type="SMART" id="SM00064">
    <property type="entry name" value="FYVE"/>
    <property type="match status" value="1"/>
</dbReference>
<keyword evidence="9" id="KW-1185">Reference proteome</keyword>
<keyword evidence="1" id="KW-0479">Metal-binding</keyword>
<feature type="compositionally biased region" description="Basic and acidic residues" evidence="6">
    <location>
        <begin position="239"/>
        <end position="253"/>
    </location>
</feature>
<dbReference type="InterPro" id="IPR011990">
    <property type="entry name" value="TPR-like_helical_dom_sf"/>
</dbReference>
<feature type="compositionally biased region" description="Basic and acidic residues" evidence="6">
    <location>
        <begin position="496"/>
        <end position="506"/>
    </location>
</feature>
<dbReference type="AlphaFoldDB" id="A0AAV8T6B2"/>
<feature type="domain" description="FYVE-type" evidence="7">
    <location>
        <begin position="19"/>
        <end position="78"/>
    </location>
</feature>
<evidence type="ECO:0000259" key="7">
    <source>
        <dbReference type="PROSITE" id="PS50178"/>
    </source>
</evidence>
<dbReference type="SUPFAM" id="SSF48452">
    <property type="entry name" value="TPR-like"/>
    <property type="match status" value="2"/>
</dbReference>
<evidence type="ECO:0000256" key="6">
    <source>
        <dbReference type="SAM" id="MobiDB-lite"/>
    </source>
</evidence>
<accession>A0AAV8T6B2</accession>
<feature type="region of interest" description="Disordered" evidence="6">
    <location>
        <begin position="224"/>
        <end position="259"/>
    </location>
</feature>
<comment type="caution">
    <text evidence="8">The sequence shown here is derived from an EMBL/GenBank/DDBJ whole genome shotgun (WGS) entry which is preliminary data.</text>
</comment>
<evidence type="ECO:0000313" key="8">
    <source>
        <dbReference type="EMBL" id="KAJ8761738.1"/>
    </source>
</evidence>
<name>A0AAV8T6B2_9ROSI</name>
<feature type="coiled-coil region" evidence="5">
    <location>
        <begin position="830"/>
        <end position="864"/>
    </location>
</feature>
<dbReference type="InterPro" id="IPR000306">
    <property type="entry name" value="Znf_FYVE"/>
</dbReference>
<feature type="region of interest" description="Disordered" evidence="6">
    <location>
        <begin position="301"/>
        <end position="335"/>
    </location>
</feature>
<dbReference type="PANTHER" id="PTHR47553:SF1">
    <property type="entry name" value="RING_FYVE_PHD ZINC FINGER SUPERFAMILY PROTEIN"/>
    <property type="match status" value="1"/>
</dbReference>
<organism evidence="8 9">
    <name type="scientific">Erythroxylum novogranatense</name>
    <dbReference type="NCBI Taxonomy" id="1862640"/>
    <lineage>
        <taxon>Eukaryota</taxon>
        <taxon>Viridiplantae</taxon>
        <taxon>Streptophyta</taxon>
        <taxon>Embryophyta</taxon>
        <taxon>Tracheophyta</taxon>
        <taxon>Spermatophyta</taxon>
        <taxon>Magnoliopsida</taxon>
        <taxon>eudicotyledons</taxon>
        <taxon>Gunneridae</taxon>
        <taxon>Pentapetalae</taxon>
        <taxon>rosids</taxon>
        <taxon>fabids</taxon>
        <taxon>Malpighiales</taxon>
        <taxon>Erythroxylaceae</taxon>
        <taxon>Erythroxylum</taxon>
    </lineage>
</organism>
<proteinExistence type="predicted"/>
<protein>
    <recommendedName>
        <fullName evidence="7">FYVE-type domain-containing protein</fullName>
    </recommendedName>
</protein>
<feature type="region of interest" description="Disordered" evidence="6">
    <location>
        <begin position="140"/>
        <end position="182"/>
    </location>
</feature>
<evidence type="ECO:0000313" key="9">
    <source>
        <dbReference type="Proteomes" id="UP001159364"/>
    </source>
</evidence>
<feature type="compositionally biased region" description="Polar residues" evidence="6">
    <location>
        <begin position="661"/>
        <end position="670"/>
    </location>
</feature>
<dbReference type="SMART" id="SM00028">
    <property type="entry name" value="TPR"/>
    <property type="match status" value="8"/>
</dbReference>
<evidence type="ECO:0000256" key="4">
    <source>
        <dbReference type="PROSITE-ProRule" id="PRU00091"/>
    </source>
</evidence>
<evidence type="ECO:0000256" key="2">
    <source>
        <dbReference type="ARBA" id="ARBA00022771"/>
    </source>
</evidence>
<reference evidence="8 9" key="1">
    <citation type="submission" date="2021-09" db="EMBL/GenBank/DDBJ databases">
        <title>Genomic insights and catalytic innovation underlie evolution of tropane alkaloids biosynthesis.</title>
        <authorList>
            <person name="Wang Y.-J."/>
            <person name="Tian T."/>
            <person name="Huang J.-P."/>
            <person name="Huang S.-X."/>
        </authorList>
    </citation>
    <scope>NUCLEOTIDE SEQUENCE [LARGE SCALE GENOMIC DNA]</scope>
    <source>
        <strain evidence="8">KIB-2018</strain>
        <tissue evidence="8">Leaf</tissue>
    </source>
</reference>
<dbReference type="Gene3D" id="3.30.40.10">
    <property type="entry name" value="Zinc/RING finger domain, C3HC4 (zinc finger)"/>
    <property type="match status" value="1"/>
</dbReference>
<dbReference type="Pfam" id="PF01363">
    <property type="entry name" value="FYVE"/>
    <property type="match status" value="1"/>
</dbReference>
<feature type="region of interest" description="Disordered" evidence="6">
    <location>
        <begin position="764"/>
        <end position="821"/>
    </location>
</feature>
<keyword evidence="3" id="KW-0862">Zinc</keyword>
<evidence type="ECO:0000256" key="1">
    <source>
        <dbReference type="ARBA" id="ARBA00022723"/>
    </source>
</evidence>
<dbReference type="InterPro" id="IPR011011">
    <property type="entry name" value="Znf_FYVE_PHD"/>
</dbReference>
<dbReference type="PANTHER" id="PTHR47553">
    <property type="entry name" value="MYOSIN-11"/>
    <property type="match status" value="1"/>
</dbReference>
<dbReference type="GO" id="GO:0008270">
    <property type="term" value="F:zinc ion binding"/>
    <property type="evidence" value="ECO:0007669"/>
    <property type="project" value="UniProtKB-KW"/>
</dbReference>
<keyword evidence="2 4" id="KW-0863">Zinc-finger</keyword>
<dbReference type="PROSITE" id="PS50178">
    <property type="entry name" value="ZF_FYVE"/>
    <property type="match status" value="1"/>
</dbReference>
<evidence type="ECO:0000256" key="5">
    <source>
        <dbReference type="SAM" id="Coils"/>
    </source>
</evidence>
<keyword evidence="5" id="KW-0175">Coiled coil</keyword>
<feature type="region of interest" description="Disordered" evidence="6">
    <location>
        <begin position="638"/>
        <end position="679"/>
    </location>
</feature>
<dbReference type="InterPro" id="IPR019734">
    <property type="entry name" value="TPR_rpt"/>
</dbReference>
<dbReference type="InterPro" id="IPR013083">
    <property type="entry name" value="Znf_RING/FYVE/PHD"/>
</dbReference>
<feature type="region of interest" description="Disordered" evidence="6">
    <location>
        <begin position="496"/>
        <end position="529"/>
    </location>
</feature>
<feature type="compositionally biased region" description="Polar residues" evidence="6">
    <location>
        <begin position="792"/>
        <end position="812"/>
    </location>
</feature>
<feature type="compositionally biased region" description="Polar residues" evidence="6">
    <location>
        <begin position="509"/>
        <end position="528"/>
    </location>
</feature>
<gene>
    <name evidence="8" type="ORF">K2173_004547</name>
</gene>
<dbReference type="EMBL" id="JAIWQS010000006">
    <property type="protein sequence ID" value="KAJ8761738.1"/>
    <property type="molecule type" value="Genomic_DNA"/>
</dbReference>
<sequence length="1215" mass="134462">MLEKIGLPAKPSLRGNNWVVDATHCQGCTSQFTFINRKHHCRRCGGLFCGTCTQQRMILRGQGDSPVRICEPCKKLEEAARFELRYGQRNRGARGSSKLMSRNEDELLNQILGNDGMETSSSGSHRNTDMISGIHRVGSSTLCSSDQEGTGFDAGRELPRSHSVGKPNEVHTELGSISPGELRQRALEEKKMHRILKGEGKSEEALKAFKRGKELERQADALEMSIKKQRRKGLSSGNRAEDQGKAGNKESAERCTPLTAVGKGKNDLISELRELGWSDQDLHDADKESAKMTLEGELSSLLGGTSQSSDRHISSGGSGKTQVMEHKRKALSLKREGKLAEAKEELKKAKLLEKQLEEVELLGPDEDSDDEITTLIRSMENDKQEELLVGYKLDDDFNFDKVVGPSDNFVFDNDPEVTDDDQIDPEIAATLQSLGWVDDFDGLDSAISQSVIMDKEMLQREILSLKREAVNQKRAGNMAEAMVYLKKAKLLEKEAEDLKSQEKPISEHPSVNNKRSTSQNINTKNDVNSKLAPKSRLMIQKELLALKKKALALRREGKLEEADEELKKGKSLEQQLEEMDYASKLNAQHVTIGSPALAYEHPDVSETVSIQEGEEDVTEQDLHDPTYLSILTNLGWQDEDNQPENCAANPSEKNDNRSMRNSESFVSKASLSAPLKTPRNKAEIQRELLGLKRKALKLRREGKIDEAEEVLSMAKPLEAQMAELEGLKKEIQYEPHITEEEFISPIKSAAGEGDVEDFTEKDTQDPAMQNNLGMKNEEHEPLPPLGKVLISGSVSFMPTDQSEVPSSFSTSAGRPRSRGEIQRELLGLKRKALALRREGKTEEAEELLKNAKVLESQMEEHDGANNEILPNPHQVVNPGSTESFLIKEQEKNAVEMTGKSDLIGVAQNKRVVNSSINPSTQVGIEEDLQTSKEEPLVNLDEKLNASGANSAYTSLNNQNPLHSEVLAHKKKAVALKREGKLAEARNELKQAKLIEKRMEEQIPQSESGKHDMSSSISSAPLKQKEPGISDLAPKSLSGRSRFKLQQEALSHKRQAMKLRKEGQMDKAEAEFQLAKALESQLEEFTSQDSSNSSVHMAVPIDKLGVEDFLDPQLLSALKAVGVVDTTAPSQGLDRSRPAPKAIGVEDANVASQGPGKVSPLNSENPNQERIQLEEQIKAEKVKAVNLKRSGKQAEALDALRRSKLLEKKLNSLSAK</sequence>
<feature type="region of interest" description="Disordered" evidence="6">
    <location>
        <begin position="1126"/>
        <end position="1169"/>
    </location>
</feature>